<gene>
    <name evidence="1" type="ORF">G4Y79_18925</name>
</gene>
<name>A0A7S8E7J4_9CHLR</name>
<organism evidence="1 2">
    <name type="scientific">Phototrophicus methaneseepsis</name>
    <dbReference type="NCBI Taxonomy" id="2710758"/>
    <lineage>
        <taxon>Bacteria</taxon>
        <taxon>Bacillati</taxon>
        <taxon>Chloroflexota</taxon>
        <taxon>Candidatus Thermofontia</taxon>
        <taxon>Phototrophicales</taxon>
        <taxon>Phototrophicaceae</taxon>
        <taxon>Phototrophicus</taxon>
    </lineage>
</organism>
<reference evidence="1 2" key="1">
    <citation type="submission" date="2020-02" db="EMBL/GenBank/DDBJ databases">
        <authorList>
            <person name="Zheng R.K."/>
            <person name="Sun C.M."/>
        </authorList>
    </citation>
    <scope>NUCLEOTIDE SEQUENCE [LARGE SCALE GENOMIC DNA]</scope>
    <source>
        <strain evidence="2">rifampicinis</strain>
    </source>
</reference>
<proteinExistence type="predicted"/>
<keyword evidence="2" id="KW-1185">Reference proteome</keyword>
<evidence type="ECO:0000313" key="2">
    <source>
        <dbReference type="Proteomes" id="UP000594468"/>
    </source>
</evidence>
<evidence type="ECO:0000313" key="1">
    <source>
        <dbReference type="EMBL" id="QPC81743.1"/>
    </source>
</evidence>
<dbReference type="Proteomes" id="UP000594468">
    <property type="component" value="Chromosome"/>
</dbReference>
<sequence length="67" mass="7472">MQLLDEMKSHNVLGQLFCGMIPQNEAVSYSHHNHLSVFNYEPKAAASVAYGELVANIVRQKARQKAS</sequence>
<dbReference type="KEGG" id="pmet:G4Y79_18925"/>
<accession>A0A7S8E7J4</accession>
<dbReference type="Gene3D" id="3.40.50.300">
    <property type="entry name" value="P-loop containing nucleotide triphosphate hydrolases"/>
    <property type="match status" value="1"/>
</dbReference>
<protein>
    <submittedName>
        <fullName evidence="1">Uncharacterized protein</fullName>
    </submittedName>
</protein>
<dbReference type="InterPro" id="IPR027417">
    <property type="entry name" value="P-loop_NTPase"/>
</dbReference>
<dbReference type="RefSeq" id="WP_195169814.1">
    <property type="nucleotide sequence ID" value="NZ_CP062983.1"/>
</dbReference>
<dbReference type="AlphaFoldDB" id="A0A7S8E7J4"/>
<dbReference type="EMBL" id="CP062983">
    <property type="protein sequence ID" value="QPC81743.1"/>
    <property type="molecule type" value="Genomic_DNA"/>
</dbReference>